<dbReference type="SUPFAM" id="SSF55347">
    <property type="entry name" value="Glyceraldehyde-3-phosphate dehydrogenase-like, C-terminal domain"/>
    <property type="match status" value="1"/>
</dbReference>
<dbReference type="InterPro" id="IPR036291">
    <property type="entry name" value="NAD(P)-bd_dom_sf"/>
</dbReference>
<accession>A0ABT1YJP4</accession>
<dbReference type="Gene3D" id="3.40.50.720">
    <property type="entry name" value="NAD(P)-binding Rossmann-like Domain"/>
    <property type="match status" value="1"/>
</dbReference>
<dbReference type="SUPFAM" id="SSF51735">
    <property type="entry name" value="NAD(P)-binding Rossmann-fold domains"/>
    <property type="match status" value="1"/>
</dbReference>
<dbReference type="RefSeq" id="WP_258214996.1">
    <property type="nucleotide sequence ID" value="NZ_JANQBD010000014.1"/>
</dbReference>
<evidence type="ECO:0000259" key="3">
    <source>
        <dbReference type="Pfam" id="PF22725"/>
    </source>
</evidence>
<feature type="domain" description="Gfo/Idh/MocA-like oxidoreductase N-terminal" evidence="2">
    <location>
        <begin position="8"/>
        <end position="122"/>
    </location>
</feature>
<organism evidence="4 5">
    <name type="scientific">Paenibacillus radicis</name>
    <name type="common">ex Xue et al. 2023</name>
    <dbReference type="NCBI Taxonomy" id="2972489"/>
    <lineage>
        <taxon>Bacteria</taxon>
        <taxon>Bacillati</taxon>
        <taxon>Bacillota</taxon>
        <taxon>Bacilli</taxon>
        <taxon>Bacillales</taxon>
        <taxon>Paenibacillaceae</taxon>
        <taxon>Paenibacillus</taxon>
    </lineage>
</organism>
<sequence>MDKQQYGFAIVGAGVIGQTHAERLLSVDKGKLVVICDEVADKAKELAEKYGCDWSSNLDEVLARTDVDIVNICLPSGMHAKYTIAAARAGKHVITEKPMDITSDNALQMIQECRKAGVKLAVISQHRLQASTQQIKQDIESGKFGKLIIGTGAINWYRSQEYYDSGAWRGTWAFDGGGALMNQGVHTVDVLQYLMGPVESVHAVCETLGHERIEVEDAAVATLRFRNGAVGTLVATTCAYPGLTTRVEIFGQDGSAVIEGDELVFRNVKSESGEDGSNASHSSVSKSNRGNGTTAADPTAIEGAGHIKQMNDMIAAIEENREPIINGEEGYKPLEIILAIYESARTGQTVQLSKLVGAV</sequence>
<dbReference type="InterPro" id="IPR055170">
    <property type="entry name" value="GFO_IDH_MocA-like_dom"/>
</dbReference>
<dbReference type="PANTHER" id="PTHR43249:SF1">
    <property type="entry name" value="D-GLUCOSIDE 3-DEHYDROGENASE"/>
    <property type="match status" value="1"/>
</dbReference>
<evidence type="ECO:0000259" key="2">
    <source>
        <dbReference type="Pfam" id="PF01408"/>
    </source>
</evidence>
<dbReference type="InterPro" id="IPR052515">
    <property type="entry name" value="Gfo/Idh/MocA_Oxidoreductase"/>
</dbReference>
<reference evidence="4 5" key="1">
    <citation type="submission" date="2022-08" db="EMBL/GenBank/DDBJ databases">
        <title>Paenibacillus endoradicis sp. nov., Paenibacillus radicibacter sp. nov and Paenibacillus pararadicis sp. nov., three cold-adapted plant growth-promoting bacteria isolated from root of Larix gmelinii in Great Khingan.</title>
        <authorList>
            <person name="Xue H."/>
        </authorList>
    </citation>
    <scope>NUCLEOTIDE SEQUENCE [LARGE SCALE GENOMIC DNA]</scope>
    <source>
        <strain evidence="4 5">N5-1-1-5</strain>
    </source>
</reference>
<dbReference type="PANTHER" id="PTHR43249">
    <property type="entry name" value="UDP-N-ACETYL-2-AMINO-2-DEOXY-D-GLUCURONATE OXIDASE"/>
    <property type="match status" value="1"/>
</dbReference>
<protein>
    <submittedName>
        <fullName evidence="4">Gfo/Idh/MocA family oxidoreductase</fullName>
    </submittedName>
</protein>
<evidence type="ECO:0000256" key="1">
    <source>
        <dbReference type="SAM" id="MobiDB-lite"/>
    </source>
</evidence>
<dbReference type="InterPro" id="IPR000683">
    <property type="entry name" value="Gfo/Idh/MocA-like_OxRdtase_N"/>
</dbReference>
<evidence type="ECO:0000313" key="4">
    <source>
        <dbReference type="EMBL" id="MCR8633422.1"/>
    </source>
</evidence>
<dbReference type="Gene3D" id="3.30.360.10">
    <property type="entry name" value="Dihydrodipicolinate Reductase, domain 2"/>
    <property type="match status" value="1"/>
</dbReference>
<evidence type="ECO:0000313" key="5">
    <source>
        <dbReference type="Proteomes" id="UP001300012"/>
    </source>
</evidence>
<proteinExistence type="predicted"/>
<feature type="domain" description="GFO/IDH/MocA-like oxidoreductase" evidence="3">
    <location>
        <begin position="133"/>
        <end position="256"/>
    </location>
</feature>
<dbReference type="EMBL" id="JANQBD010000014">
    <property type="protein sequence ID" value="MCR8633422.1"/>
    <property type="molecule type" value="Genomic_DNA"/>
</dbReference>
<keyword evidence="5" id="KW-1185">Reference proteome</keyword>
<gene>
    <name evidence="4" type="ORF">NV381_19760</name>
</gene>
<name>A0ABT1YJP4_9BACL</name>
<comment type="caution">
    <text evidence="4">The sequence shown here is derived from an EMBL/GenBank/DDBJ whole genome shotgun (WGS) entry which is preliminary data.</text>
</comment>
<feature type="region of interest" description="Disordered" evidence="1">
    <location>
        <begin position="270"/>
        <end position="303"/>
    </location>
</feature>
<dbReference type="Pfam" id="PF01408">
    <property type="entry name" value="GFO_IDH_MocA"/>
    <property type="match status" value="1"/>
</dbReference>
<dbReference type="Proteomes" id="UP001300012">
    <property type="component" value="Unassembled WGS sequence"/>
</dbReference>
<feature type="compositionally biased region" description="Low complexity" evidence="1">
    <location>
        <begin position="277"/>
        <end position="287"/>
    </location>
</feature>
<dbReference type="Pfam" id="PF22725">
    <property type="entry name" value="GFO_IDH_MocA_C3"/>
    <property type="match status" value="1"/>
</dbReference>